<accession>A0A345PFJ6</accession>
<keyword evidence="1" id="KW-1133">Transmembrane helix</keyword>
<dbReference type="RefSeq" id="WP_114916073.1">
    <property type="nucleotide sequence ID" value="NZ_CP024848.1"/>
</dbReference>
<protein>
    <submittedName>
        <fullName evidence="2">DUF2929 domain-containing protein</fullName>
    </submittedName>
</protein>
<dbReference type="InterPro" id="IPR021324">
    <property type="entry name" value="DUF2929"/>
</dbReference>
<dbReference type="Proteomes" id="UP000253908">
    <property type="component" value="Chromosome"/>
</dbReference>
<evidence type="ECO:0000256" key="1">
    <source>
        <dbReference type="SAM" id="Phobius"/>
    </source>
</evidence>
<reference evidence="3" key="1">
    <citation type="submission" date="2017-11" db="EMBL/GenBank/DDBJ databases">
        <authorList>
            <person name="Zhu W."/>
        </authorList>
    </citation>
    <scope>NUCLEOTIDE SEQUENCE [LARGE SCALE GENOMIC DNA]</scope>
    <source>
        <strain evidence="3">160</strain>
    </source>
</reference>
<dbReference type="AlphaFoldDB" id="A0A345PFJ6"/>
<organism evidence="2 3">
    <name type="scientific">Oceanobacillus zhaokaii</name>
    <dbReference type="NCBI Taxonomy" id="2052660"/>
    <lineage>
        <taxon>Bacteria</taxon>
        <taxon>Bacillati</taxon>
        <taxon>Bacillota</taxon>
        <taxon>Bacilli</taxon>
        <taxon>Bacillales</taxon>
        <taxon>Bacillaceae</taxon>
        <taxon>Oceanobacillus</taxon>
    </lineage>
</organism>
<feature type="transmembrane region" description="Helical" evidence="1">
    <location>
        <begin position="35"/>
        <end position="53"/>
    </location>
</feature>
<gene>
    <name evidence="2" type="ORF">CUC15_07540</name>
</gene>
<keyword evidence="1" id="KW-0472">Membrane</keyword>
<dbReference type="KEGG" id="ocn:CUC15_07540"/>
<dbReference type="OrthoDB" id="2440739at2"/>
<keyword evidence="3" id="KW-1185">Reference proteome</keyword>
<dbReference type="Pfam" id="PF11151">
    <property type="entry name" value="DUF2929"/>
    <property type="match status" value="1"/>
</dbReference>
<sequence>MRYIMTIFWSAVVSLAIAFVLTSMGGEPFVLSDGLLLAAFLAIAAFVMGDGILKEKKD</sequence>
<proteinExistence type="predicted"/>
<evidence type="ECO:0000313" key="2">
    <source>
        <dbReference type="EMBL" id="AXI08776.1"/>
    </source>
</evidence>
<dbReference type="EMBL" id="CP024848">
    <property type="protein sequence ID" value="AXI08776.1"/>
    <property type="molecule type" value="Genomic_DNA"/>
</dbReference>
<name>A0A345PFJ6_9BACI</name>
<keyword evidence="1" id="KW-0812">Transmembrane</keyword>
<evidence type="ECO:0000313" key="3">
    <source>
        <dbReference type="Proteomes" id="UP000253908"/>
    </source>
</evidence>